<dbReference type="GeneID" id="38117218"/>
<dbReference type="FunFam" id="3.40.50.720:FF:000336">
    <property type="entry name" value="Aldehyde reductase"/>
    <property type="match status" value="1"/>
</dbReference>
<evidence type="ECO:0000259" key="3">
    <source>
        <dbReference type="Pfam" id="PF01370"/>
    </source>
</evidence>
<keyword evidence="1" id="KW-0560">Oxidoreductase</keyword>
<dbReference type="InterPro" id="IPR001509">
    <property type="entry name" value="Epimerase_deHydtase"/>
</dbReference>
<name>A0A3D8RSC9_9EURO</name>
<dbReference type="SUPFAM" id="SSF51735">
    <property type="entry name" value="NAD(P)-binding Rossmann-fold domains"/>
    <property type="match status" value="1"/>
</dbReference>
<dbReference type="Proteomes" id="UP000256690">
    <property type="component" value="Unassembled WGS sequence"/>
</dbReference>
<dbReference type="PANTHER" id="PTHR10366">
    <property type="entry name" value="NAD DEPENDENT EPIMERASE/DEHYDRATASE"/>
    <property type="match status" value="1"/>
</dbReference>
<dbReference type="InterPro" id="IPR036291">
    <property type="entry name" value="NAD(P)-bd_dom_sf"/>
</dbReference>
<accession>A0A3D8RSC9</accession>
<comment type="similarity">
    <text evidence="2">Belongs to the NAD(P)-dependent epimerase/dehydratase family. Dihydroflavonol-4-reductase subfamily.</text>
</comment>
<dbReference type="GO" id="GO:0016616">
    <property type="term" value="F:oxidoreductase activity, acting on the CH-OH group of donors, NAD or NADP as acceptor"/>
    <property type="evidence" value="ECO:0007669"/>
    <property type="project" value="TreeGrafter"/>
</dbReference>
<dbReference type="STRING" id="1810919.A0A3D8RSC9"/>
<feature type="domain" description="NAD-dependent epimerase/dehydratase" evidence="3">
    <location>
        <begin position="9"/>
        <end position="259"/>
    </location>
</feature>
<dbReference type="PANTHER" id="PTHR10366:SF564">
    <property type="entry name" value="STEROL-4-ALPHA-CARBOXYLATE 3-DEHYDROGENASE, DECARBOXYLATING"/>
    <property type="match status" value="1"/>
</dbReference>
<evidence type="ECO:0000313" key="5">
    <source>
        <dbReference type="Proteomes" id="UP000256690"/>
    </source>
</evidence>
<dbReference type="InterPro" id="IPR050425">
    <property type="entry name" value="NAD(P)_dehydrat-like"/>
</dbReference>
<evidence type="ECO:0000256" key="2">
    <source>
        <dbReference type="ARBA" id="ARBA00023445"/>
    </source>
</evidence>
<dbReference type="AlphaFoldDB" id="A0A3D8RSC9"/>
<protein>
    <recommendedName>
        <fullName evidence="3">NAD-dependent epimerase/dehydratase domain-containing protein</fullName>
    </recommendedName>
</protein>
<proteinExistence type="inferred from homology"/>
<gene>
    <name evidence="4" type="ORF">DSM5745_06848</name>
</gene>
<evidence type="ECO:0000256" key="1">
    <source>
        <dbReference type="ARBA" id="ARBA00023002"/>
    </source>
</evidence>
<sequence>MSDDEPPLVLVTGGTSFIAKWIIATLLRQNYRVRTTIRTLTRIPEIHASLSEAGTSQDQLPSLQIVHADLTADDGWTAAMKDVTYVQHVASPFPSAPPAHEDELIIPAVQGTKRVLCAARDAGVRRVVMTSSVAAILYGAGNKEKKVFSEEDWTDLDGGRGDVAAYPKSKTLAERAAWEFMEGLKEKDGGKGGMELVSVNPVCVYGPALGKEDSTTLHSITELTSGNALGIPRVQYGVVDVRDCADLHVLAMTHERAGGERFICVGEGMMWMGEMATLLRTKLGEKGRKVPSLTLPDFLVRAVALVMPVARLILPDLGRDRDVRGDKAREMLGWRWKYSNGEAVMAAAESLIKFDF</sequence>
<reference evidence="4 5" key="1">
    <citation type="journal article" date="2018" name="IMA Fungus">
        <title>IMA Genome-F 9: Draft genome sequence of Annulohypoxylon stygium, Aspergillus mulundensis, Berkeleyomyces basicola (syn. Thielaviopsis basicola), Ceratocystis smalleyi, two Cercospora beticola strains, Coleophoma cylindrospora, Fusarium fracticaudum, Phialophora cf. hyalina, and Morchella septimelata.</title>
        <authorList>
            <person name="Wingfield B.D."/>
            <person name="Bills G.F."/>
            <person name="Dong Y."/>
            <person name="Huang W."/>
            <person name="Nel W.J."/>
            <person name="Swalarsk-Parry B.S."/>
            <person name="Vaghefi N."/>
            <person name="Wilken P.M."/>
            <person name="An Z."/>
            <person name="de Beer Z.W."/>
            <person name="De Vos L."/>
            <person name="Chen L."/>
            <person name="Duong T.A."/>
            <person name="Gao Y."/>
            <person name="Hammerbacher A."/>
            <person name="Kikkert J.R."/>
            <person name="Li Y."/>
            <person name="Li H."/>
            <person name="Li K."/>
            <person name="Li Q."/>
            <person name="Liu X."/>
            <person name="Ma X."/>
            <person name="Naidoo K."/>
            <person name="Pethybridge S.J."/>
            <person name="Sun J."/>
            <person name="Steenkamp E.T."/>
            <person name="van der Nest M.A."/>
            <person name="van Wyk S."/>
            <person name="Wingfield M.J."/>
            <person name="Xiong C."/>
            <person name="Yue Q."/>
            <person name="Zhang X."/>
        </authorList>
    </citation>
    <scope>NUCLEOTIDE SEQUENCE [LARGE SCALE GENOMIC DNA]</scope>
    <source>
        <strain evidence="4 5">DSM 5745</strain>
    </source>
</reference>
<comment type="caution">
    <text evidence="4">The sequence shown here is derived from an EMBL/GenBank/DDBJ whole genome shotgun (WGS) entry which is preliminary data.</text>
</comment>
<organism evidence="4 5">
    <name type="scientific">Aspergillus mulundensis</name>
    <dbReference type="NCBI Taxonomy" id="1810919"/>
    <lineage>
        <taxon>Eukaryota</taxon>
        <taxon>Fungi</taxon>
        <taxon>Dikarya</taxon>
        <taxon>Ascomycota</taxon>
        <taxon>Pezizomycotina</taxon>
        <taxon>Eurotiomycetes</taxon>
        <taxon>Eurotiomycetidae</taxon>
        <taxon>Eurotiales</taxon>
        <taxon>Aspergillaceae</taxon>
        <taxon>Aspergillus</taxon>
        <taxon>Aspergillus subgen. Nidulantes</taxon>
    </lineage>
</organism>
<dbReference type="CDD" id="cd05227">
    <property type="entry name" value="AR_SDR_e"/>
    <property type="match status" value="1"/>
</dbReference>
<dbReference type="Gene3D" id="3.40.50.720">
    <property type="entry name" value="NAD(P)-binding Rossmann-like Domain"/>
    <property type="match status" value="1"/>
</dbReference>
<dbReference type="EMBL" id="PVWQ01000007">
    <property type="protein sequence ID" value="RDW76856.1"/>
    <property type="molecule type" value="Genomic_DNA"/>
</dbReference>
<dbReference type="RefSeq" id="XP_026603168.1">
    <property type="nucleotide sequence ID" value="XM_026748864.1"/>
</dbReference>
<keyword evidence="5" id="KW-1185">Reference proteome</keyword>
<dbReference type="Pfam" id="PF01370">
    <property type="entry name" value="Epimerase"/>
    <property type="match status" value="1"/>
</dbReference>
<evidence type="ECO:0000313" key="4">
    <source>
        <dbReference type="EMBL" id="RDW76856.1"/>
    </source>
</evidence>
<dbReference type="OrthoDB" id="2735536at2759"/>